<dbReference type="PANTHER" id="PTHR19302">
    <property type="entry name" value="GAMMA TUBULIN COMPLEX PROTEIN"/>
    <property type="match status" value="1"/>
</dbReference>
<dbReference type="GO" id="GO:0031122">
    <property type="term" value="P:cytoplasmic microtubule organization"/>
    <property type="evidence" value="ECO:0007669"/>
    <property type="project" value="TreeGrafter"/>
</dbReference>
<keyword evidence="5 6" id="KW-0206">Cytoskeleton</keyword>
<dbReference type="GO" id="GO:0000930">
    <property type="term" value="C:gamma-tubulin complex"/>
    <property type="evidence" value="ECO:0007669"/>
    <property type="project" value="TreeGrafter"/>
</dbReference>
<evidence type="ECO:0000256" key="1">
    <source>
        <dbReference type="ARBA" id="ARBA00004267"/>
    </source>
</evidence>
<dbReference type="GO" id="GO:0000922">
    <property type="term" value="C:spindle pole"/>
    <property type="evidence" value="ECO:0007669"/>
    <property type="project" value="InterPro"/>
</dbReference>
<evidence type="ECO:0000313" key="9">
    <source>
        <dbReference type="EMBL" id="MBY07640.1"/>
    </source>
</evidence>
<evidence type="ECO:0000259" key="8">
    <source>
        <dbReference type="Pfam" id="PF17681"/>
    </source>
</evidence>
<name>A0A2R5LDN4_9ACAR</name>
<dbReference type="GO" id="GO:0051321">
    <property type="term" value="P:meiotic cell cycle"/>
    <property type="evidence" value="ECO:0007669"/>
    <property type="project" value="TreeGrafter"/>
</dbReference>
<comment type="subcellular location">
    <subcellularLocation>
        <location evidence="1 6">Cytoplasm</location>
        <location evidence="1 6">Cytoskeleton</location>
        <location evidence="1 6">Microtubule organizing center</location>
    </subcellularLocation>
</comment>
<dbReference type="PANTHER" id="PTHR19302:SF27">
    <property type="entry name" value="GAMMA-TUBULIN COMPLEX COMPONENT 4"/>
    <property type="match status" value="1"/>
</dbReference>
<protein>
    <recommendedName>
        <fullName evidence="6">Gamma-tubulin complex component</fullName>
    </recommendedName>
</protein>
<keyword evidence="4 6" id="KW-0493">Microtubule</keyword>
<feature type="domain" description="Gamma tubulin complex component protein N-terminal" evidence="8">
    <location>
        <begin position="2"/>
        <end position="293"/>
    </location>
</feature>
<dbReference type="Pfam" id="PF17681">
    <property type="entry name" value="GCP_N_terminal"/>
    <property type="match status" value="1"/>
</dbReference>
<evidence type="ECO:0000256" key="3">
    <source>
        <dbReference type="ARBA" id="ARBA00022490"/>
    </source>
</evidence>
<reference evidence="9" key="1">
    <citation type="submission" date="2018-03" db="EMBL/GenBank/DDBJ databases">
        <title>The relapsing fever spirochete Borrelia turicatae persists in the highly oxidative environment of its soft-bodied tick vector.</title>
        <authorList>
            <person name="Bourret T.J."/>
            <person name="Boyle W.K."/>
            <person name="Valenzuela J.G."/>
            <person name="Oliveira F."/>
            <person name="Lopez J.E."/>
        </authorList>
    </citation>
    <scope>NUCLEOTIDE SEQUENCE</scope>
    <source>
        <strain evidence="9">Kansas strain/isolate</strain>
        <tissue evidence="9">Salivary glands</tissue>
    </source>
</reference>
<dbReference type="Pfam" id="PF04130">
    <property type="entry name" value="GCP_C_terminal"/>
    <property type="match status" value="1"/>
</dbReference>
<dbReference type="GO" id="GO:0000278">
    <property type="term" value="P:mitotic cell cycle"/>
    <property type="evidence" value="ECO:0007669"/>
    <property type="project" value="TreeGrafter"/>
</dbReference>
<dbReference type="AlphaFoldDB" id="A0A2R5LDN4"/>
<sequence>MLQELLFALSGFPGDIFVEDKGTFTIAKGTALNHPFEEAVLNKLCMLGYYCKYLKNFIRQAQDKRGFYLDSLCTGLKEVLGEYLNTVATLEQEFDEQVSLLYVQHRLEKYHTLFLPLKTLVDDVTENKVHGCNIFGLVSKYAVTGTPILKEALDRVLFYVQRALVRQSTCWMMRGNLFDPFDEFFIQRETPNKEGDSKDARDSIDSYSLKVELLPSCVPVSLAKKILFTGSAVRVFAQDNPSGQTIYEDAEELSSRCSEMETKRDLTLQEFEDFVEGVRSQAATYLWRIFVEEGSLVSHLQLMRNAFLLGHGDLFQHFIRAADPLLHKRPHADTEYEVNELFQLHCAMLHLEEDTDQLALTIRLPQTDSETACGWDCLGLSYSVAYPLHVIFTPGILTKYAHLFRFLLDVRRTQDVLLRCWLQQTKNKVSCDEESMQLAHMSLHMSSLVESLQYYLQVDVVESQFAALVQRVQTTRDFEAIQQAHSCFLGTLLAQTFILLKPLHEHIREVLRLCRSFADLFLLREDFKKLQGVMKNFETERYLLLRILSTLANRHSEMHISQLLLRLDYSNFLSLAQAKQ</sequence>
<evidence type="ECO:0000256" key="4">
    <source>
        <dbReference type="ARBA" id="ARBA00022701"/>
    </source>
</evidence>
<evidence type="ECO:0000256" key="2">
    <source>
        <dbReference type="ARBA" id="ARBA00010337"/>
    </source>
</evidence>
<proteinExistence type="inferred from homology"/>
<dbReference type="GO" id="GO:0051225">
    <property type="term" value="P:spindle assembly"/>
    <property type="evidence" value="ECO:0007669"/>
    <property type="project" value="TreeGrafter"/>
</dbReference>
<keyword evidence="3 6" id="KW-0963">Cytoplasm</keyword>
<evidence type="ECO:0000259" key="7">
    <source>
        <dbReference type="Pfam" id="PF04130"/>
    </source>
</evidence>
<dbReference type="GO" id="GO:0051011">
    <property type="term" value="F:microtubule minus-end binding"/>
    <property type="evidence" value="ECO:0007669"/>
    <property type="project" value="TreeGrafter"/>
</dbReference>
<feature type="domain" description="Gamma tubulin complex component C-terminal" evidence="7">
    <location>
        <begin position="296"/>
        <end position="572"/>
    </location>
</feature>
<dbReference type="InterPro" id="IPR040457">
    <property type="entry name" value="GCP_C"/>
</dbReference>
<dbReference type="Gene3D" id="1.20.120.1900">
    <property type="entry name" value="Gamma-tubulin complex, C-terminal domain"/>
    <property type="match status" value="1"/>
</dbReference>
<dbReference type="InterPro" id="IPR041470">
    <property type="entry name" value="GCP_N"/>
</dbReference>
<dbReference type="EMBL" id="GGLE01003514">
    <property type="protein sequence ID" value="MBY07640.1"/>
    <property type="molecule type" value="Transcribed_RNA"/>
</dbReference>
<evidence type="ECO:0000256" key="5">
    <source>
        <dbReference type="ARBA" id="ARBA00023212"/>
    </source>
</evidence>
<dbReference type="GO" id="GO:0043015">
    <property type="term" value="F:gamma-tubulin binding"/>
    <property type="evidence" value="ECO:0007669"/>
    <property type="project" value="InterPro"/>
</dbReference>
<dbReference type="GO" id="GO:0005874">
    <property type="term" value="C:microtubule"/>
    <property type="evidence" value="ECO:0007669"/>
    <property type="project" value="UniProtKB-KW"/>
</dbReference>
<comment type="similarity">
    <text evidence="2 6">Belongs to the TUBGCP family.</text>
</comment>
<dbReference type="InterPro" id="IPR007259">
    <property type="entry name" value="GCP"/>
</dbReference>
<accession>A0A2R5LDN4</accession>
<evidence type="ECO:0000256" key="6">
    <source>
        <dbReference type="RuleBase" id="RU363050"/>
    </source>
</evidence>
<dbReference type="InterPro" id="IPR042241">
    <property type="entry name" value="GCP_C_sf"/>
</dbReference>
<dbReference type="GO" id="GO:0007020">
    <property type="term" value="P:microtubule nucleation"/>
    <property type="evidence" value="ECO:0007669"/>
    <property type="project" value="InterPro"/>
</dbReference>
<organism evidence="9">
    <name type="scientific">Ornithodoros turicata</name>
    <dbReference type="NCBI Taxonomy" id="34597"/>
    <lineage>
        <taxon>Eukaryota</taxon>
        <taxon>Metazoa</taxon>
        <taxon>Ecdysozoa</taxon>
        <taxon>Arthropoda</taxon>
        <taxon>Chelicerata</taxon>
        <taxon>Arachnida</taxon>
        <taxon>Acari</taxon>
        <taxon>Parasitiformes</taxon>
        <taxon>Ixodida</taxon>
        <taxon>Ixodoidea</taxon>
        <taxon>Argasidae</taxon>
        <taxon>Ornithodorinae</taxon>
        <taxon>Ornithodoros</taxon>
    </lineage>
</organism>